<evidence type="ECO:0000313" key="3">
    <source>
        <dbReference type="Proteomes" id="UP000467700"/>
    </source>
</evidence>
<evidence type="ECO:0000259" key="1">
    <source>
        <dbReference type="Pfam" id="PF12706"/>
    </source>
</evidence>
<dbReference type="GO" id="GO:0070291">
    <property type="term" value="P:N-acylethanolamine metabolic process"/>
    <property type="evidence" value="ECO:0007669"/>
    <property type="project" value="TreeGrafter"/>
</dbReference>
<accession>A0A8S0VVI6</accession>
<protein>
    <recommendedName>
        <fullName evidence="1">Metallo-beta-lactamase domain-containing protein</fullName>
    </recommendedName>
</protein>
<organism evidence="2 3">
    <name type="scientific">Cyclocybe aegerita</name>
    <name type="common">Black poplar mushroom</name>
    <name type="synonym">Agrocybe aegerita</name>
    <dbReference type="NCBI Taxonomy" id="1973307"/>
    <lineage>
        <taxon>Eukaryota</taxon>
        <taxon>Fungi</taxon>
        <taxon>Dikarya</taxon>
        <taxon>Basidiomycota</taxon>
        <taxon>Agaricomycotina</taxon>
        <taxon>Agaricomycetes</taxon>
        <taxon>Agaricomycetidae</taxon>
        <taxon>Agaricales</taxon>
        <taxon>Agaricineae</taxon>
        <taxon>Bolbitiaceae</taxon>
        <taxon>Cyclocybe</taxon>
    </lineage>
</organism>
<dbReference type="OrthoDB" id="332863at2759"/>
<dbReference type="GO" id="GO:0070292">
    <property type="term" value="P:N-acylphosphatidylethanolamine metabolic process"/>
    <property type="evidence" value="ECO:0007669"/>
    <property type="project" value="TreeGrafter"/>
</dbReference>
<dbReference type="PANTHER" id="PTHR15032">
    <property type="entry name" value="N-ACYL-PHOSPHATIDYLETHANOLAMINE-HYDROLYZING PHOSPHOLIPASE D"/>
    <property type="match status" value="1"/>
</dbReference>
<feature type="domain" description="Metallo-beta-lactamase" evidence="1">
    <location>
        <begin position="172"/>
        <end position="407"/>
    </location>
</feature>
<proteinExistence type="predicted"/>
<dbReference type="EMBL" id="CACVBS010000041">
    <property type="protein sequence ID" value="CAA7263840.1"/>
    <property type="molecule type" value="Genomic_DNA"/>
</dbReference>
<dbReference type="AlphaFoldDB" id="A0A8S0VVI6"/>
<comment type="caution">
    <text evidence="2">The sequence shown here is derived from an EMBL/GenBank/DDBJ whole genome shotgun (WGS) entry which is preliminary data.</text>
</comment>
<dbReference type="GO" id="GO:0005737">
    <property type="term" value="C:cytoplasm"/>
    <property type="evidence" value="ECO:0007669"/>
    <property type="project" value="TreeGrafter"/>
</dbReference>
<dbReference type="PANTHER" id="PTHR15032:SF4">
    <property type="entry name" value="N-ACYL-PHOSPHATIDYLETHANOLAMINE-HYDROLYZING PHOSPHOLIPASE D"/>
    <property type="match status" value="1"/>
</dbReference>
<reference evidence="2 3" key="1">
    <citation type="submission" date="2020-01" db="EMBL/GenBank/DDBJ databases">
        <authorList>
            <person name="Gupta K D."/>
        </authorList>
    </citation>
    <scope>NUCLEOTIDE SEQUENCE [LARGE SCALE GENOMIC DNA]</scope>
</reference>
<dbReference type="InterPro" id="IPR001279">
    <property type="entry name" value="Metallo-B-lactamas"/>
</dbReference>
<dbReference type="InterPro" id="IPR036866">
    <property type="entry name" value="RibonucZ/Hydroxyglut_hydro"/>
</dbReference>
<keyword evidence="3" id="KW-1185">Reference proteome</keyword>
<name>A0A8S0VVI6_CYCAE</name>
<dbReference type="Pfam" id="PF12706">
    <property type="entry name" value="Lactamase_B_2"/>
    <property type="match status" value="1"/>
</dbReference>
<evidence type="ECO:0000313" key="2">
    <source>
        <dbReference type="EMBL" id="CAA7263840.1"/>
    </source>
</evidence>
<gene>
    <name evidence="2" type="ORF">AAE3_LOCUS6055</name>
</gene>
<dbReference type="GO" id="GO:0070290">
    <property type="term" value="F:N-acylphosphatidylethanolamine-specific phospholipase D activity"/>
    <property type="evidence" value="ECO:0007669"/>
    <property type="project" value="TreeGrafter"/>
</dbReference>
<sequence length="449" mass="50592">MLKCTSTRTRRPVRTANASLMPTTAAADFLIFSQYDTLLSCCTFHLTTTMTESSYSIGVSSLLSKHPNPIPEGQKPDHWVDKDGRSFVNPWKSWVPHKFTEQMRFLPTTLQFPSPPKDIAQRLPIRQPTWGNEGKSQTEGGNNKLKATWLGHACFLVEFPRRNLAEDDRGVRVLFDPVFSDRCSPSQWIGPKRFTPPPCKIEDIPEIDAVVISHNHYDHLDTHTIKTLLKRSKHVPHFFAPLGNGAYFKSIGVPESNTHIMDWWDSKRVEVRRGGVDDSTARVVEITCTPGQHFTGRTIIDNFKSLWAGWVAEEVLPEGPSERAPLKVYFAGDTAYRTVLDGQDEDNVPVCPAFEMVGNTFGGFDCAFIPIGAYLPRNFMSRIHCAPQDSVRLFKDVKAKRALGMHWGTWILTSEDVLDPPKRLAEECKKIGIDEDAFTVCDIGETVLF</sequence>
<dbReference type="Gene3D" id="3.60.15.10">
    <property type="entry name" value="Ribonuclease Z/Hydroxyacylglutathione hydrolase-like"/>
    <property type="match status" value="1"/>
</dbReference>
<dbReference type="Proteomes" id="UP000467700">
    <property type="component" value="Unassembled WGS sequence"/>
</dbReference>
<dbReference type="SUPFAM" id="SSF56281">
    <property type="entry name" value="Metallo-hydrolase/oxidoreductase"/>
    <property type="match status" value="1"/>
</dbReference>